<dbReference type="OMA" id="AIQRICY"/>
<name>E9D556_COCPS</name>
<evidence type="ECO:0000313" key="2">
    <source>
        <dbReference type="Proteomes" id="UP000002497"/>
    </source>
</evidence>
<proteinExistence type="predicted"/>
<keyword evidence="2" id="KW-1185">Reference proteome</keyword>
<sequence>MERSGQIGVAPVTPSGEIIPISPLDLQVQRCGGTTSNLERLPRALKYSKSLPPPSRDQILREQGRLRVEANFCGAIQRICYRLLDGCKKATYILRKCEYQRQPKRAIFAREILENLLSDSTRRIEMLEHDTLAFLGASATNDTVDGGQI</sequence>
<protein>
    <submittedName>
        <fullName evidence="1">Uncharacterized protein</fullName>
    </submittedName>
</protein>
<dbReference type="Proteomes" id="UP000002497">
    <property type="component" value="Unassembled WGS sequence"/>
</dbReference>
<dbReference type="AlphaFoldDB" id="E9D556"/>
<organism evidence="2">
    <name type="scientific">Coccidioides posadasii (strain RMSCC 757 / Silveira)</name>
    <name type="common">Valley fever fungus</name>
    <dbReference type="NCBI Taxonomy" id="443226"/>
    <lineage>
        <taxon>Eukaryota</taxon>
        <taxon>Fungi</taxon>
        <taxon>Dikarya</taxon>
        <taxon>Ascomycota</taxon>
        <taxon>Pezizomycotina</taxon>
        <taxon>Eurotiomycetes</taxon>
        <taxon>Eurotiomycetidae</taxon>
        <taxon>Onygenales</taxon>
        <taxon>Onygenaceae</taxon>
        <taxon>Coccidioides</taxon>
    </lineage>
</organism>
<reference evidence="2" key="2">
    <citation type="submission" date="2010-03" db="EMBL/GenBank/DDBJ databases">
        <title>The genome sequence of Coccidioides posadasii strain Silveira.</title>
        <authorList>
            <consortium name="The Broad Institute Genome Sequencing Center for Infectious Disease"/>
            <person name="Neafsey D."/>
            <person name="Orbach M."/>
            <person name="Henn M.R."/>
            <person name="Cole G.T."/>
            <person name="Galgiani J."/>
            <person name="Gardner M.J."/>
            <person name="Kirkland T.N."/>
            <person name="Taylor J.W."/>
            <person name="Young S.K."/>
            <person name="Zeng Q."/>
            <person name="Koehrsen M."/>
            <person name="Alvarado L."/>
            <person name="Berlin A."/>
            <person name="Borenstein D."/>
            <person name="Chapman S.B."/>
            <person name="Chen Z."/>
            <person name="Engels R."/>
            <person name="Freedman E."/>
            <person name="Gellesch M."/>
            <person name="Goldberg J."/>
            <person name="Griggs A."/>
            <person name="Gujja S."/>
            <person name="Heilman E."/>
            <person name="Heiman D."/>
            <person name="Howarth C."/>
            <person name="Jen D."/>
            <person name="Larson L."/>
            <person name="Mehta T."/>
            <person name="Neiman D."/>
            <person name="Park D."/>
            <person name="Pearson M."/>
            <person name="Richards J."/>
            <person name="Roberts A."/>
            <person name="Saif S."/>
            <person name="Shea T."/>
            <person name="Shenoy N."/>
            <person name="Sisk P."/>
            <person name="Stolte C."/>
            <person name="Sykes S."/>
            <person name="Walk T."/>
            <person name="White J."/>
            <person name="Yandava C."/>
            <person name="Haas B."/>
            <person name="Nusbaum C."/>
            <person name="Birren B."/>
        </authorList>
    </citation>
    <scope>NUCLEOTIDE SEQUENCE [LARGE SCALE GENOMIC DNA]</scope>
    <source>
        <strain evidence="2">RMSCC 757 / Silveira</strain>
    </source>
</reference>
<reference evidence="2" key="1">
    <citation type="journal article" date="2010" name="Genome Res.">
        <title>Population genomic sequencing of Coccidioides fungi reveals recent hybridization and transposon control.</title>
        <authorList>
            <person name="Neafsey D.E."/>
            <person name="Barker B.M."/>
            <person name="Sharpton T.J."/>
            <person name="Stajich J.E."/>
            <person name="Park D.J."/>
            <person name="Whiston E."/>
            <person name="Hung C.-Y."/>
            <person name="McMahan C."/>
            <person name="White J."/>
            <person name="Sykes S."/>
            <person name="Heiman D."/>
            <person name="Young S."/>
            <person name="Zeng Q."/>
            <person name="Abouelleil A."/>
            <person name="Aftuck L."/>
            <person name="Bessette D."/>
            <person name="Brown A."/>
            <person name="FitzGerald M."/>
            <person name="Lui A."/>
            <person name="Macdonald J.P."/>
            <person name="Priest M."/>
            <person name="Orbach M.J."/>
            <person name="Galgiani J.N."/>
            <person name="Kirkland T.N."/>
            <person name="Cole G.T."/>
            <person name="Birren B.W."/>
            <person name="Henn M.R."/>
            <person name="Taylor J.W."/>
            <person name="Rounsley S.D."/>
        </authorList>
    </citation>
    <scope>NUCLEOTIDE SEQUENCE [LARGE SCALE GENOMIC DNA]</scope>
    <source>
        <strain evidence="2">RMSCC 757 / Silveira</strain>
    </source>
</reference>
<dbReference type="VEuPathDB" id="FungiDB:CPSG_05324"/>
<accession>E9D556</accession>
<evidence type="ECO:0000313" key="1">
    <source>
        <dbReference type="EMBL" id="EFW18638.1"/>
    </source>
</evidence>
<dbReference type="VEuPathDB" id="FungiDB:D8B26_005382"/>
<dbReference type="EMBL" id="GL636492">
    <property type="protein sequence ID" value="EFW18638.1"/>
    <property type="molecule type" value="Genomic_DNA"/>
</dbReference>
<dbReference type="HOGENOM" id="CLU_1749485_0_0_1"/>
<gene>
    <name evidence="1" type="ORF">CPSG_05324</name>
</gene>